<accession>A0A1H4CPP2</accession>
<dbReference type="Pfam" id="PF03975">
    <property type="entry name" value="CheD"/>
    <property type="match status" value="1"/>
</dbReference>
<dbReference type="CDD" id="cd16352">
    <property type="entry name" value="CheD"/>
    <property type="match status" value="1"/>
</dbReference>
<gene>
    <name evidence="3" type="primary">cheD</name>
    <name evidence="4" type="ORF">SAMN05660420_02655</name>
</gene>
<keyword evidence="5" id="KW-1185">Reference proteome</keyword>
<sequence length="162" mass="16964">MGQIVLGVGDYGASNTPGDDVKTFALGSCVSVIFLDPKTRTVGMAHVALPDSSINKAKATEKPGYFADTAVPALLALMTKFGCHPRGKGIVVKLCGGANVMDTNDTFQIGKRNALAIKKILWSYGMGAVSEDLGKNYSRTVSISVSAGQITLSSPGKPNWQL</sequence>
<dbReference type="GO" id="GO:0050568">
    <property type="term" value="F:protein-glutamine glutaminase activity"/>
    <property type="evidence" value="ECO:0007669"/>
    <property type="project" value="UniProtKB-UniRule"/>
</dbReference>
<name>A0A1H4CPP2_9BACT</name>
<reference evidence="4 5" key="1">
    <citation type="submission" date="2016-10" db="EMBL/GenBank/DDBJ databases">
        <authorList>
            <person name="de Groot N.N."/>
        </authorList>
    </citation>
    <scope>NUCLEOTIDE SEQUENCE [LARGE SCALE GENOMIC DNA]</scope>
    <source>
        <strain evidence="4 5">DSM 7343</strain>
    </source>
</reference>
<evidence type="ECO:0000313" key="5">
    <source>
        <dbReference type="Proteomes" id="UP000199409"/>
    </source>
</evidence>
<dbReference type="RefSeq" id="WP_092349506.1">
    <property type="nucleotide sequence ID" value="NZ_FNQN01000008.1"/>
</dbReference>
<dbReference type="InterPro" id="IPR038592">
    <property type="entry name" value="CheD-like_sf"/>
</dbReference>
<dbReference type="Gene3D" id="3.30.1330.200">
    <property type="match status" value="1"/>
</dbReference>
<dbReference type="AlphaFoldDB" id="A0A1H4CPP2"/>
<dbReference type="HAMAP" id="MF_01440">
    <property type="entry name" value="CheD"/>
    <property type="match status" value="1"/>
</dbReference>
<evidence type="ECO:0000256" key="1">
    <source>
        <dbReference type="ARBA" id="ARBA00022500"/>
    </source>
</evidence>
<keyword evidence="2 3" id="KW-0378">Hydrolase</keyword>
<dbReference type="InterPro" id="IPR011324">
    <property type="entry name" value="Cytotoxic_necrot_fac-like_cat"/>
</dbReference>
<dbReference type="EMBL" id="FNQN01000008">
    <property type="protein sequence ID" value="SEA62303.1"/>
    <property type="molecule type" value="Genomic_DNA"/>
</dbReference>
<evidence type="ECO:0000256" key="3">
    <source>
        <dbReference type="HAMAP-Rule" id="MF_01440"/>
    </source>
</evidence>
<dbReference type="PANTHER" id="PTHR35147">
    <property type="entry name" value="CHEMORECEPTOR GLUTAMINE DEAMIDASE CHED-RELATED"/>
    <property type="match status" value="1"/>
</dbReference>
<comment type="function">
    <text evidence="3">Probably deamidates glutamine residues to glutamate on methyl-accepting chemotaxis receptors (MCPs), playing an important role in chemotaxis.</text>
</comment>
<dbReference type="Proteomes" id="UP000199409">
    <property type="component" value="Unassembled WGS sequence"/>
</dbReference>
<proteinExistence type="inferred from homology"/>
<keyword evidence="1 3" id="KW-0145">Chemotaxis</keyword>
<protein>
    <recommendedName>
        <fullName evidence="3">Probable chemoreceptor glutamine deamidase CheD</fullName>
        <ecNumber evidence="3">3.5.1.44</ecNumber>
    </recommendedName>
</protein>
<comment type="catalytic activity">
    <reaction evidence="3">
        <text>L-glutaminyl-[protein] + H2O = L-glutamyl-[protein] + NH4(+)</text>
        <dbReference type="Rhea" id="RHEA:16441"/>
        <dbReference type="Rhea" id="RHEA-COMP:10207"/>
        <dbReference type="Rhea" id="RHEA-COMP:10208"/>
        <dbReference type="ChEBI" id="CHEBI:15377"/>
        <dbReference type="ChEBI" id="CHEBI:28938"/>
        <dbReference type="ChEBI" id="CHEBI:29973"/>
        <dbReference type="ChEBI" id="CHEBI:30011"/>
        <dbReference type="EC" id="3.5.1.44"/>
    </reaction>
</comment>
<dbReference type="STRING" id="37625.SAMN05660420_02655"/>
<organism evidence="4 5">
    <name type="scientific">Desulfuromusa kysingii</name>
    <dbReference type="NCBI Taxonomy" id="37625"/>
    <lineage>
        <taxon>Bacteria</taxon>
        <taxon>Pseudomonadati</taxon>
        <taxon>Thermodesulfobacteriota</taxon>
        <taxon>Desulfuromonadia</taxon>
        <taxon>Desulfuromonadales</taxon>
        <taxon>Geopsychrobacteraceae</taxon>
        <taxon>Desulfuromusa</taxon>
    </lineage>
</organism>
<dbReference type="OrthoDB" id="9807202at2"/>
<dbReference type="InterPro" id="IPR005659">
    <property type="entry name" value="Chemorcpt_Glu_NH3ase_CheD"/>
</dbReference>
<dbReference type="GO" id="GO:0006935">
    <property type="term" value="P:chemotaxis"/>
    <property type="evidence" value="ECO:0007669"/>
    <property type="project" value="UniProtKB-UniRule"/>
</dbReference>
<dbReference type="SUPFAM" id="SSF64438">
    <property type="entry name" value="CNF1/YfiH-like putative cysteine hydrolases"/>
    <property type="match status" value="1"/>
</dbReference>
<dbReference type="EC" id="3.5.1.44" evidence="3"/>
<dbReference type="PANTHER" id="PTHR35147:SF1">
    <property type="entry name" value="CHEMORECEPTOR GLUTAMINE DEAMIDASE CHED-RELATED"/>
    <property type="match status" value="1"/>
</dbReference>
<comment type="similarity">
    <text evidence="3">Belongs to the CheD family.</text>
</comment>
<evidence type="ECO:0000313" key="4">
    <source>
        <dbReference type="EMBL" id="SEA62303.1"/>
    </source>
</evidence>
<evidence type="ECO:0000256" key="2">
    <source>
        <dbReference type="ARBA" id="ARBA00022801"/>
    </source>
</evidence>